<evidence type="ECO:0000313" key="2">
    <source>
        <dbReference type="Proteomes" id="UP001300015"/>
    </source>
</evidence>
<proteinExistence type="predicted"/>
<dbReference type="EMBL" id="JANIET010000001">
    <property type="protein sequence ID" value="MCQ8228111.1"/>
    <property type="molecule type" value="Genomic_DNA"/>
</dbReference>
<name>A0ABT1VKS9_9GAMM</name>
<organism evidence="1 2">
    <name type="scientific">Pantoea trifolii</name>
    <dbReference type="NCBI Taxonomy" id="2968030"/>
    <lineage>
        <taxon>Bacteria</taxon>
        <taxon>Pseudomonadati</taxon>
        <taxon>Pseudomonadota</taxon>
        <taxon>Gammaproteobacteria</taxon>
        <taxon>Enterobacterales</taxon>
        <taxon>Erwiniaceae</taxon>
        <taxon>Pantoea</taxon>
    </lineage>
</organism>
<protein>
    <submittedName>
        <fullName evidence="1">Uncharacterized protein</fullName>
    </submittedName>
</protein>
<comment type="caution">
    <text evidence="1">The sequence shown here is derived from an EMBL/GenBank/DDBJ whole genome shotgun (WGS) entry which is preliminary data.</text>
</comment>
<accession>A0ABT1VKS9</accession>
<gene>
    <name evidence="1" type="ORF">NQH49_11565</name>
</gene>
<reference evidence="1 2" key="1">
    <citation type="submission" date="2022-07" db="EMBL/GenBank/DDBJ databases">
        <title>Pantoea trifolii sp. nov. isolated from root nodules of Trifolium rubens.</title>
        <authorList>
            <person name="Kalita M."/>
            <person name="Wdowiak-Wrobel S."/>
            <person name="Marek-Kozaczuk M."/>
            <person name="Palusinska-Szysz M."/>
            <person name="Sokolowski W."/>
            <person name="Coutinho T."/>
            <person name="Hlahane L."/>
        </authorList>
    </citation>
    <scope>NUCLEOTIDE SEQUENCE [LARGE SCALE GENOMIC DNA]</scope>
    <source>
        <strain evidence="1 2">MMK2</strain>
    </source>
</reference>
<sequence length="120" mass="13796">MTFSETANITQRENAACFEVQGASDYTLKSMSIFRRGHEDDRQSLMSNNTNLKDGRFICLCKSVIDRFSDGEYVVRFSLKPIKKHQNSRVFSNAIQINGQQVKNIPLQENEITHYLGNNF</sequence>
<dbReference type="Proteomes" id="UP001300015">
    <property type="component" value="Unassembled WGS sequence"/>
</dbReference>
<keyword evidence="2" id="KW-1185">Reference proteome</keyword>
<evidence type="ECO:0000313" key="1">
    <source>
        <dbReference type="EMBL" id="MCQ8228111.1"/>
    </source>
</evidence>